<evidence type="ECO:0000256" key="1">
    <source>
        <dbReference type="SAM" id="Phobius"/>
    </source>
</evidence>
<evidence type="ECO:0000313" key="2">
    <source>
        <dbReference type="EMBL" id="TYC85817.1"/>
    </source>
</evidence>
<keyword evidence="1" id="KW-1133">Transmembrane helix</keyword>
<dbReference type="InterPro" id="IPR052534">
    <property type="entry name" value="Extracell_DNA_Util/SecSys_Comp"/>
</dbReference>
<reference evidence="2 3" key="1">
    <citation type="submission" date="2019-08" db="EMBL/GenBank/DDBJ databases">
        <title>Isolation and enrichment of carboxydotrophic bacteria from anaerobic sludge for the production of bio-based chemicals from syngas.</title>
        <authorList>
            <person name="Antares A.L."/>
            <person name="Moreira J."/>
            <person name="Diender M."/>
            <person name="Parshina S.N."/>
            <person name="Stams A.J.M."/>
            <person name="Alves M."/>
            <person name="Alves J.I."/>
            <person name="Sousa D.Z."/>
        </authorList>
    </citation>
    <scope>NUCLEOTIDE SEQUENCE [LARGE SCALE GENOMIC DNA]</scope>
    <source>
        <strain evidence="2 3">JM</strain>
    </source>
</reference>
<feature type="transmembrane region" description="Helical" evidence="1">
    <location>
        <begin position="37"/>
        <end position="56"/>
    </location>
</feature>
<dbReference type="Proteomes" id="UP000322619">
    <property type="component" value="Unassembled WGS sequence"/>
</dbReference>
<organism evidence="2 3">
    <name type="scientific">Acetobacterium wieringae</name>
    <dbReference type="NCBI Taxonomy" id="52694"/>
    <lineage>
        <taxon>Bacteria</taxon>
        <taxon>Bacillati</taxon>
        <taxon>Bacillota</taxon>
        <taxon>Clostridia</taxon>
        <taxon>Eubacteriales</taxon>
        <taxon>Eubacteriaceae</taxon>
        <taxon>Acetobacterium</taxon>
    </lineage>
</organism>
<protein>
    <submittedName>
        <fullName evidence="2">PilN domain-containing protein</fullName>
    </submittedName>
</protein>
<keyword evidence="1" id="KW-0812">Transmembrane</keyword>
<gene>
    <name evidence="2" type="ORF">FXB42_08070</name>
</gene>
<dbReference type="AlphaFoldDB" id="A0A5D0WNP9"/>
<dbReference type="PANTHER" id="PTHR40278">
    <property type="entry name" value="DNA UTILIZATION PROTEIN HOFN"/>
    <property type="match status" value="1"/>
</dbReference>
<dbReference type="EMBL" id="VSLA01000013">
    <property type="protein sequence ID" value="TYC85817.1"/>
    <property type="molecule type" value="Genomic_DNA"/>
</dbReference>
<keyword evidence="1" id="KW-0472">Membrane</keyword>
<comment type="caution">
    <text evidence="2">The sequence shown here is derived from an EMBL/GenBank/DDBJ whole genome shotgun (WGS) entry which is preliminary data.</text>
</comment>
<name>A0A5D0WNP9_9FIRM</name>
<evidence type="ECO:0000313" key="3">
    <source>
        <dbReference type="Proteomes" id="UP000322619"/>
    </source>
</evidence>
<dbReference type="InterPro" id="IPR007813">
    <property type="entry name" value="PilN"/>
</dbReference>
<proteinExistence type="predicted"/>
<accession>A0A5D0WNP9</accession>
<dbReference type="Pfam" id="PF05137">
    <property type="entry name" value="PilN"/>
    <property type="match status" value="1"/>
</dbReference>
<dbReference type="PANTHER" id="PTHR40278:SF1">
    <property type="entry name" value="DNA UTILIZATION PROTEIN HOFN"/>
    <property type="match status" value="1"/>
</dbReference>
<sequence length="196" mass="22564">MRRSEEEKIDLKHEMNLLPVNPVKKKRTEKAISKGRIAFIGALLGVLVIYGVLTFLEESCQTEIRQLEMLIENKAEYQVIYDNLNQQKAVLKHRQLLLEAINSGKALPQLTMSEINKVLPAGMLLSNYDYQEGRLIISGETKKKEEIFEFKEKLANLAVFEMINMVSTTRKNDVSTDKITMEETWEFTLDIQIAEV</sequence>